<feature type="domain" description="Ribose-phosphate pyrophosphokinase N-terminal" evidence="2">
    <location>
        <begin position="9"/>
        <end position="97"/>
    </location>
</feature>
<evidence type="ECO:0000259" key="2">
    <source>
        <dbReference type="Pfam" id="PF13793"/>
    </source>
</evidence>
<name>A0A8B2NTJ1_9HYPH</name>
<dbReference type="Gene3D" id="3.40.50.2020">
    <property type="match status" value="1"/>
</dbReference>
<dbReference type="RefSeq" id="WP_111342279.1">
    <property type="nucleotide sequence ID" value="NZ_QHHQ01000001.1"/>
</dbReference>
<dbReference type="Proteomes" id="UP000249590">
    <property type="component" value="Unassembled WGS sequence"/>
</dbReference>
<comment type="caution">
    <text evidence="3">The sequence shown here is derived from an EMBL/GenBank/DDBJ whole genome shotgun (WGS) entry which is preliminary data.</text>
</comment>
<evidence type="ECO:0000256" key="1">
    <source>
        <dbReference type="SAM" id="MobiDB-lite"/>
    </source>
</evidence>
<dbReference type="InterPro" id="IPR029099">
    <property type="entry name" value="Pribosyltran_N"/>
</dbReference>
<keyword evidence="4" id="KW-1185">Reference proteome</keyword>
<sequence>MILAPFPEMTPLATAIASHLDTGCRPLGWHRFPDGESLVTLPDGLSGDDISVVATLRDPDRLALPLRIAPATAREPGAHRVGPIAPSLGYMRQDQSFHPG</sequence>
<evidence type="ECO:0000313" key="3">
    <source>
        <dbReference type="EMBL" id="RAI03518.1"/>
    </source>
</evidence>
<dbReference type="AlphaFoldDB" id="A0A8B2NTJ1"/>
<dbReference type="SMART" id="SM01400">
    <property type="entry name" value="Pribosyltran_N"/>
    <property type="match status" value="1"/>
</dbReference>
<dbReference type="OrthoDB" id="324294at2"/>
<protein>
    <recommendedName>
        <fullName evidence="2">Ribose-phosphate pyrophosphokinase N-terminal domain-containing protein</fullName>
    </recommendedName>
</protein>
<evidence type="ECO:0000313" key="4">
    <source>
        <dbReference type="Proteomes" id="UP000249590"/>
    </source>
</evidence>
<organism evidence="3 4">
    <name type="scientific">Acuticoccus sediminis</name>
    <dbReference type="NCBI Taxonomy" id="2184697"/>
    <lineage>
        <taxon>Bacteria</taxon>
        <taxon>Pseudomonadati</taxon>
        <taxon>Pseudomonadota</taxon>
        <taxon>Alphaproteobacteria</taxon>
        <taxon>Hyphomicrobiales</taxon>
        <taxon>Amorphaceae</taxon>
        <taxon>Acuticoccus</taxon>
    </lineage>
</organism>
<feature type="region of interest" description="Disordered" evidence="1">
    <location>
        <begin position="77"/>
        <end position="100"/>
    </location>
</feature>
<proteinExistence type="predicted"/>
<dbReference type="EMBL" id="QHHQ01000001">
    <property type="protein sequence ID" value="RAI03518.1"/>
    <property type="molecule type" value="Genomic_DNA"/>
</dbReference>
<dbReference type="SUPFAM" id="SSF53271">
    <property type="entry name" value="PRTase-like"/>
    <property type="match status" value="1"/>
</dbReference>
<gene>
    <name evidence="3" type="ORF">DLJ53_03205</name>
</gene>
<dbReference type="Pfam" id="PF13793">
    <property type="entry name" value="Pribosyltran_N"/>
    <property type="match status" value="1"/>
</dbReference>
<accession>A0A8B2NTJ1</accession>
<dbReference type="InterPro" id="IPR029057">
    <property type="entry name" value="PRTase-like"/>
</dbReference>
<reference evidence="3 4" key="1">
    <citation type="submission" date="2018-05" db="EMBL/GenBank/DDBJ databases">
        <title>Acuticoccus sediminis sp. nov., isolated from deep-sea sediment of Indian Ocean.</title>
        <authorList>
            <person name="Liu X."/>
            <person name="Lai Q."/>
            <person name="Du Y."/>
            <person name="Sun F."/>
            <person name="Zhang X."/>
            <person name="Wang S."/>
            <person name="Shao Z."/>
        </authorList>
    </citation>
    <scope>NUCLEOTIDE SEQUENCE [LARGE SCALE GENOMIC DNA]</scope>
    <source>
        <strain evidence="3 4">PTG4-2</strain>
    </source>
</reference>